<dbReference type="EMBL" id="KV875730">
    <property type="protein sequence ID" value="RZR72644.1"/>
    <property type="molecule type" value="Genomic_DNA"/>
</dbReference>
<evidence type="ECO:0000256" key="1">
    <source>
        <dbReference type="SAM" id="MobiDB-lite"/>
    </source>
</evidence>
<dbReference type="Proteomes" id="UP000290560">
    <property type="component" value="Unassembled WGS sequence"/>
</dbReference>
<dbReference type="AlphaFoldDB" id="A0A445MEI2"/>
<organism evidence="2">
    <name type="scientific">Ensete ventricosum</name>
    <name type="common">Abyssinian banana</name>
    <name type="synonym">Musa ensete</name>
    <dbReference type="NCBI Taxonomy" id="4639"/>
    <lineage>
        <taxon>Eukaryota</taxon>
        <taxon>Viridiplantae</taxon>
        <taxon>Streptophyta</taxon>
        <taxon>Embryophyta</taxon>
        <taxon>Tracheophyta</taxon>
        <taxon>Spermatophyta</taxon>
        <taxon>Magnoliopsida</taxon>
        <taxon>Liliopsida</taxon>
        <taxon>Zingiberales</taxon>
        <taxon>Musaceae</taxon>
        <taxon>Ensete</taxon>
    </lineage>
</organism>
<sequence length="109" mass="12321">MVDASANRGSDGDPIILPVSFSHFLMNFNMSKFEVTFYELLNMLREAESVIKKEKPVLYISETKKKRKASNTLKKGKGKGRPGKTKVAKKDLTKDKGQWIMLSLQTGIR</sequence>
<reference evidence="2" key="1">
    <citation type="journal article" date="2018" name="Data Brief">
        <title>Genome sequence data from 17 accessions of Ensete ventricosum, a staple food crop for millions in Ethiopia.</title>
        <authorList>
            <person name="Yemataw Z."/>
            <person name="Muzemil S."/>
            <person name="Ambachew D."/>
            <person name="Tripathi L."/>
            <person name="Tesfaye K."/>
            <person name="Chala A."/>
            <person name="Farbos A."/>
            <person name="O'Neill P."/>
            <person name="Moore K."/>
            <person name="Grant M."/>
            <person name="Studholme D.J."/>
        </authorList>
    </citation>
    <scope>NUCLEOTIDE SEQUENCE [LARGE SCALE GENOMIC DNA]</scope>
    <source>
        <tissue evidence="2">Leaf</tissue>
    </source>
</reference>
<feature type="compositionally biased region" description="Basic residues" evidence="1">
    <location>
        <begin position="68"/>
        <end position="87"/>
    </location>
</feature>
<evidence type="ECO:0000313" key="2">
    <source>
        <dbReference type="EMBL" id="RZR72644.1"/>
    </source>
</evidence>
<proteinExistence type="predicted"/>
<protein>
    <submittedName>
        <fullName evidence="2">Uncharacterized protein</fullName>
    </submittedName>
</protein>
<gene>
    <name evidence="2" type="ORF">BHM03_00015534</name>
</gene>
<feature type="region of interest" description="Disordered" evidence="1">
    <location>
        <begin position="68"/>
        <end position="90"/>
    </location>
</feature>
<name>A0A445MEI2_ENSVE</name>
<accession>A0A445MEI2</accession>